<evidence type="ECO:0000313" key="3">
    <source>
        <dbReference type="Proteomes" id="UP001314205"/>
    </source>
</evidence>
<feature type="chain" id="PRO_5043494486" evidence="1">
    <location>
        <begin position="20"/>
        <end position="437"/>
    </location>
</feature>
<comment type="caution">
    <text evidence="2">The sequence shown here is derived from an EMBL/GenBank/DDBJ whole genome shotgun (WGS) entry which is preliminary data.</text>
</comment>
<feature type="signal peptide" evidence="1">
    <location>
        <begin position="1"/>
        <end position="19"/>
    </location>
</feature>
<gene>
    <name evidence="2" type="ORF">PARMNEM_LOCUS4557</name>
</gene>
<evidence type="ECO:0000256" key="1">
    <source>
        <dbReference type="SAM" id="SignalP"/>
    </source>
</evidence>
<accession>A0AAV1KJ88</accession>
<keyword evidence="1" id="KW-0732">Signal</keyword>
<organism evidence="2 3">
    <name type="scientific">Parnassius mnemosyne</name>
    <name type="common">clouded apollo</name>
    <dbReference type="NCBI Taxonomy" id="213953"/>
    <lineage>
        <taxon>Eukaryota</taxon>
        <taxon>Metazoa</taxon>
        <taxon>Ecdysozoa</taxon>
        <taxon>Arthropoda</taxon>
        <taxon>Hexapoda</taxon>
        <taxon>Insecta</taxon>
        <taxon>Pterygota</taxon>
        <taxon>Neoptera</taxon>
        <taxon>Endopterygota</taxon>
        <taxon>Lepidoptera</taxon>
        <taxon>Glossata</taxon>
        <taxon>Ditrysia</taxon>
        <taxon>Papilionoidea</taxon>
        <taxon>Papilionidae</taxon>
        <taxon>Parnassiinae</taxon>
        <taxon>Parnassini</taxon>
        <taxon>Parnassius</taxon>
        <taxon>Driopa</taxon>
    </lineage>
</organism>
<dbReference type="AlphaFoldDB" id="A0AAV1KJ88"/>
<proteinExistence type="predicted"/>
<sequence length="437" mass="49308">MMRLTVGVTLLLLVASGQAEFSKETSLKTEKRELAKENTDLKKRAPELSAASSSVNTGVVYADTKQSLPDKSPSQLIYATPVPQVAKISDLLASQSPSFQAAIANQLYAPISAYQPRSGSPTTYEVSAPVPSQLAYSEHRLAYQQPNSLQFAPQVYNQKASTQLDYSQQQILEQPQQIYNQEQIQQIYEQAPQANYQTQPITYNQVQPVQYSAQQLKQLENQQTFQAAHYQKAPNTIYSDNQQSLLSNQYNQAPQAYYTEGQQQYQQQAYVQDQPVQNIEETQQKVYNQPEQNRVFEKPQFVAQNYQSQPQSPVSFASFSHNQVNPSIIHHPFHQQSVQQIQQYAPTREAANIVSQGNAGQARQLSYFRQGPQHQVQPQVLQPQVQAPVYQQLQPQVQYSPKVNAGYKGEHAAVAPSYQAVQYFGKYAQSIFGKPQH</sequence>
<name>A0AAV1KJ88_9NEOP</name>
<evidence type="ECO:0000313" key="2">
    <source>
        <dbReference type="EMBL" id="CAK1583118.1"/>
    </source>
</evidence>
<protein>
    <submittedName>
        <fullName evidence="2">Uncharacterized protein</fullName>
    </submittedName>
</protein>
<dbReference type="EMBL" id="CAVLGL010000046">
    <property type="protein sequence ID" value="CAK1583118.1"/>
    <property type="molecule type" value="Genomic_DNA"/>
</dbReference>
<dbReference type="Proteomes" id="UP001314205">
    <property type="component" value="Unassembled WGS sequence"/>
</dbReference>
<keyword evidence="3" id="KW-1185">Reference proteome</keyword>
<reference evidence="2 3" key="1">
    <citation type="submission" date="2023-11" db="EMBL/GenBank/DDBJ databases">
        <authorList>
            <person name="Hedman E."/>
            <person name="Englund M."/>
            <person name="Stromberg M."/>
            <person name="Nyberg Akerstrom W."/>
            <person name="Nylinder S."/>
            <person name="Jareborg N."/>
            <person name="Kallberg Y."/>
            <person name="Kronander E."/>
        </authorList>
    </citation>
    <scope>NUCLEOTIDE SEQUENCE [LARGE SCALE GENOMIC DNA]</scope>
</reference>